<reference evidence="3 4" key="1">
    <citation type="submission" date="2023-02" db="EMBL/GenBank/DDBJ databases">
        <title>Complete genome sequence of a novel bacterium Oceanimonas sp. NTOU-MSR1 isolated from marine coast sediment.</title>
        <authorList>
            <person name="Yang H.-T."/>
            <person name="Chen Y.-L."/>
            <person name="Ho Y.-N."/>
        </authorList>
    </citation>
    <scope>NUCLEOTIDE SEQUENCE [LARGE SCALE GENOMIC DNA]</scope>
    <source>
        <strain evidence="3 4">NTOU-MSR1</strain>
    </source>
</reference>
<evidence type="ECO:0000313" key="4">
    <source>
        <dbReference type="Proteomes" id="UP001223802"/>
    </source>
</evidence>
<protein>
    <submittedName>
        <fullName evidence="3">Heme utilization protein HutZ</fullName>
    </submittedName>
</protein>
<dbReference type="PIRSF" id="PIRSF004633">
    <property type="entry name" value="UCP_PLP_oxd"/>
    <property type="match status" value="1"/>
</dbReference>
<dbReference type="KEGG" id="ope:PU634_02685"/>
<gene>
    <name evidence="3" type="primary">hutZ</name>
    <name evidence="3" type="ORF">PU634_02685</name>
</gene>
<dbReference type="InterPro" id="IPR011576">
    <property type="entry name" value="Pyridox_Oxase_N"/>
</dbReference>
<dbReference type="Pfam" id="PF01243">
    <property type="entry name" value="PNPOx_N"/>
    <property type="match status" value="1"/>
</dbReference>
<dbReference type="NCBIfam" id="TIGR04110">
    <property type="entry name" value="heme_HutZ"/>
    <property type="match status" value="1"/>
</dbReference>
<keyword evidence="4" id="KW-1185">Reference proteome</keyword>
<dbReference type="InterPro" id="IPR014419">
    <property type="entry name" value="HutZ"/>
</dbReference>
<organism evidence="3 4">
    <name type="scientific">Oceanimonas pelagia</name>
    <dbReference type="NCBI Taxonomy" id="3028314"/>
    <lineage>
        <taxon>Bacteria</taxon>
        <taxon>Pseudomonadati</taxon>
        <taxon>Pseudomonadota</taxon>
        <taxon>Gammaproteobacteria</taxon>
        <taxon>Aeromonadales</taxon>
        <taxon>Aeromonadaceae</taxon>
        <taxon>Oceanimonas</taxon>
    </lineage>
</organism>
<dbReference type="EMBL" id="CP118224">
    <property type="protein sequence ID" value="WMC11291.1"/>
    <property type="molecule type" value="Genomic_DNA"/>
</dbReference>
<accession>A0AA50QCN3</accession>
<keyword evidence="1" id="KW-0560">Oxidoreductase</keyword>
<proteinExistence type="predicted"/>
<evidence type="ECO:0000313" key="3">
    <source>
        <dbReference type="EMBL" id="WMC11291.1"/>
    </source>
</evidence>
<dbReference type="Gene3D" id="2.30.110.10">
    <property type="entry name" value="Electron Transport, Fmn-binding Protein, Chain A"/>
    <property type="match status" value="1"/>
</dbReference>
<evidence type="ECO:0000256" key="1">
    <source>
        <dbReference type="ARBA" id="ARBA00023002"/>
    </source>
</evidence>
<dbReference type="InterPro" id="IPR052019">
    <property type="entry name" value="F420H2_bilvrd_red/Heme_oxyg"/>
</dbReference>
<dbReference type="RefSeq" id="WP_306762536.1">
    <property type="nucleotide sequence ID" value="NZ_CP118224.1"/>
</dbReference>
<dbReference type="PANTHER" id="PTHR35176">
    <property type="entry name" value="HEME OXYGENASE HI_0854-RELATED"/>
    <property type="match status" value="1"/>
</dbReference>
<dbReference type="Proteomes" id="UP001223802">
    <property type="component" value="Chromosome"/>
</dbReference>
<feature type="domain" description="Pyridoxamine 5'-phosphate oxidase N-terminal" evidence="2">
    <location>
        <begin position="12"/>
        <end position="143"/>
    </location>
</feature>
<dbReference type="InterPro" id="IPR012349">
    <property type="entry name" value="Split_barrel_FMN-bd"/>
</dbReference>
<sequence>MVDHTEKQGRLAPEIRAFRDSMNTLVLATVSAEGAPNVSYAPFAPRQDGYYILISELARHTQNLLANPRVSLMMVEDEQDSRSLFARRRLTFDAVPERLARNSAAWHSGMAALTARHGDTVAGLAGLEDFHLFRLVPTQGVFVKGFGQAFAVSGDALVEGCT</sequence>
<dbReference type="GO" id="GO:0016627">
    <property type="term" value="F:oxidoreductase activity, acting on the CH-CH group of donors"/>
    <property type="evidence" value="ECO:0007669"/>
    <property type="project" value="TreeGrafter"/>
</dbReference>
<dbReference type="GO" id="GO:0005829">
    <property type="term" value="C:cytosol"/>
    <property type="evidence" value="ECO:0007669"/>
    <property type="project" value="TreeGrafter"/>
</dbReference>
<dbReference type="GO" id="GO:0070967">
    <property type="term" value="F:coenzyme F420 binding"/>
    <property type="evidence" value="ECO:0007669"/>
    <property type="project" value="TreeGrafter"/>
</dbReference>
<dbReference type="SUPFAM" id="SSF50475">
    <property type="entry name" value="FMN-binding split barrel"/>
    <property type="match status" value="1"/>
</dbReference>
<dbReference type="PANTHER" id="PTHR35176:SF6">
    <property type="entry name" value="HEME OXYGENASE HI_0854-RELATED"/>
    <property type="match status" value="1"/>
</dbReference>
<evidence type="ECO:0000259" key="2">
    <source>
        <dbReference type="Pfam" id="PF01243"/>
    </source>
</evidence>
<name>A0AA50QCN3_9GAMM</name>
<dbReference type="AlphaFoldDB" id="A0AA50QCN3"/>